<evidence type="ECO:0000256" key="1">
    <source>
        <dbReference type="ARBA" id="ARBA00022853"/>
    </source>
</evidence>
<dbReference type="GO" id="GO:0016586">
    <property type="term" value="C:RSC-type complex"/>
    <property type="evidence" value="ECO:0007669"/>
    <property type="project" value="TreeGrafter"/>
</dbReference>
<feature type="region of interest" description="Disordered" evidence="5">
    <location>
        <begin position="500"/>
        <end position="535"/>
    </location>
</feature>
<dbReference type="InterPro" id="IPR003150">
    <property type="entry name" value="DNA-bd_RFX"/>
</dbReference>
<dbReference type="PANTHER" id="PTHR22970">
    <property type="entry name" value="AT-RICH INTERACTIVE DOMAIN-CONTAINING PROTEIN 2"/>
    <property type="match status" value="1"/>
</dbReference>
<evidence type="ECO:0000313" key="8">
    <source>
        <dbReference type="Proteomes" id="UP000076798"/>
    </source>
</evidence>
<evidence type="ECO:0000313" key="7">
    <source>
        <dbReference type="EMBL" id="KZT43787.1"/>
    </source>
</evidence>
<feature type="compositionally biased region" description="Polar residues" evidence="5">
    <location>
        <begin position="24"/>
        <end position="41"/>
    </location>
</feature>
<dbReference type="GO" id="GO:0006355">
    <property type="term" value="P:regulation of DNA-templated transcription"/>
    <property type="evidence" value="ECO:0007669"/>
    <property type="project" value="InterPro"/>
</dbReference>
<organism evidence="7 8">
    <name type="scientific">Sistotremastrum suecicum HHB10207 ss-3</name>
    <dbReference type="NCBI Taxonomy" id="1314776"/>
    <lineage>
        <taxon>Eukaryota</taxon>
        <taxon>Fungi</taxon>
        <taxon>Dikarya</taxon>
        <taxon>Basidiomycota</taxon>
        <taxon>Agaricomycotina</taxon>
        <taxon>Agaricomycetes</taxon>
        <taxon>Sistotremastrales</taxon>
        <taxon>Sistotremastraceae</taxon>
        <taxon>Sistotremastrum</taxon>
    </lineage>
</organism>
<dbReference type="AlphaFoldDB" id="A0A166IIT5"/>
<name>A0A166IIT5_9AGAM</name>
<dbReference type="InterPro" id="IPR052406">
    <property type="entry name" value="Chromatin_Remodeling_Comp"/>
</dbReference>
<keyword evidence="1" id="KW-0156">Chromatin regulator</keyword>
<dbReference type="Proteomes" id="UP000076798">
    <property type="component" value="Unassembled WGS sequence"/>
</dbReference>
<feature type="domain" description="RFX-type winged-helix" evidence="6">
    <location>
        <begin position="354"/>
        <end position="430"/>
    </location>
</feature>
<dbReference type="GO" id="GO:0003677">
    <property type="term" value="F:DNA binding"/>
    <property type="evidence" value="ECO:0007669"/>
    <property type="project" value="InterPro"/>
</dbReference>
<sequence>MATAAAPPNASTRPAATGGAYYRTNATHPSGTSSSRPQITTDDYEPWYTQPSPSNRMLLSLKSEIPKEVEWALDRLCRLSRNEQFFVRAIPGLIDALCQWPEWYVNERAQGRKLDSIVFCSSPEDVQLRRHALESLFVLRNASFNDANAVELATHRRTQNLLGRALTFLDDQSDIDAEFLVNCIELLHSCAPTLVLPPASASPTRPIHLARLENLTLHSTNRSLIIPSLLTLTLLLHNPKNAGHFSATSPALTAGLRYLPLFVDTPLTTACLEFLYAHLSNSSMCQAFLLHPELRNTVRLLLTLIISEQAVEETSVEISATVDIESVPSVEQKNYELVGEELDTIVAMPEPERSLKWLKTIFATHPTGELTQVEFWNLYKDTFTKYAADHPMLAAADVIKNVTVVFPHAQAMVIQGPPQKFVIRGIDRRKVATSEERFKCLWDRSSCSAAPLSTARELWSHLTDHLALSTSEACLWGQCPYTNSATAELTRHLMTHIAPTTQPPKYPGQPEIPTPSTGAVSDTAPTTRVPPPPPNPSIKYITPTADAPNRTLIALLIIRILFRASFASVDAAPRADGDHFGFPGVLEEMEEEQQDMSTDVQSMEGELCGRRVFVSVRDLLNSVKLRDASLMNWINEMADVGLQHPTEMEDDED</sequence>
<dbReference type="GO" id="GO:0006325">
    <property type="term" value="P:chromatin organization"/>
    <property type="evidence" value="ECO:0007669"/>
    <property type="project" value="UniProtKB-KW"/>
</dbReference>
<accession>A0A166IIT5</accession>
<keyword evidence="2" id="KW-0805">Transcription regulation</keyword>
<dbReference type="EMBL" id="KV428006">
    <property type="protein sequence ID" value="KZT43787.1"/>
    <property type="molecule type" value="Genomic_DNA"/>
</dbReference>
<dbReference type="PROSITE" id="PS51526">
    <property type="entry name" value="RFX_DBD"/>
    <property type="match status" value="1"/>
</dbReference>
<proteinExistence type="predicted"/>
<gene>
    <name evidence="7" type="ORF">SISSUDRAFT_1116093</name>
</gene>
<keyword evidence="3" id="KW-0804">Transcription</keyword>
<feature type="compositionally biased region" description="Pro residues" evidence="5">
    <location>
        <begin position="501"/>
        <end position="513"/>
    </location>
</feature>
<evidence type="ECO:0000256" key="3">
    <source>
        <dbReference type="ARBA" id="ARBA00023163"/>
    </source>
</evidence>
<reference evidence="7 8" key="1">
    <citation type="journal article" date="2016" name="Mol. Biol. Evol.">
        <title>Comparative Genomics of Early-Diverging Mushroom-Forming Fungi Provides Insights into the Origins of Lignocellulose Decay Capabilities.</title>
        <authorList>
            <person name="Nagy L.G."/>
            <person name="Riley R."/>
            <person name="Tritt A."/>
            <person name="Adam C."/>
            <person name="Daum C."/>
            <person name="Floudas D."/>
            <person name="Sun H."/>
            <person name="Yadav J.S."/>
            <person name="Pangilinan J."/>
            <person name="Larsson K.H."/>
            <person name="Matsuura K."/>
            <person name="Barry K."/>
            <person name="Labutti K."/>
            <person name="Kuo R."/>
            <person name="Ohm R.A."/>
            <person name="Bhattacharya S.S."/>
            <person name="Shirouzu T."/>
            <person name="Yoshinaga Y."/>
            <person name="Martin F.M."/>
            <person name="Grigoriev I.V."/>
            <person name="Hibbett D.S."/>
        </authorList>
    </citation>
    <scope>NUCLEOTIDE SEQUENCE [LARGE SCALE GENOMIC DNA]</scope>
    <source>
        <strain evidence="7 8">HHB10207 ss-3</strain>
    </source>
</reference>
<evidence type="ECO:0000259" key="6">
    <source>
        <dbReference type="PROSITE" id="PS51526"/>
    </source>
</evidence>
<keyword evidence="8" id="KW-1185">Reference proteome</keyword>
<protein>
    <recommendedName>
        <fullName evidence="6">RFX-type winged-helix domain-containing protein</fullName>
    </recommendedName>
</protein>
<dbReference type="OrthoDB" id="338531at2759"/>
<evidence type="ECO:0000256" key="4">
    <source>
        <dbReference type="ARBA" id="ARBA00023242"/>
    </source>
</evidence>
<keyword evidence="4" id="KW-0539">Nucleus</keyword>
<dbReference type="STRING" id="1314776.A0A166IIT5"/>
<feature type="region of interest" description="Disordered" evidence="5">
    <location>
        <begin position="1"/>
        <end position="47"/>
    </location>
</feature>
<dbReference type="PANTHER" id="PTHR22970:SF14">
    <property type="entry name" value="AT-RICH INTERACTIVE DOMAIN-CONTAINING PROTEIN 2"/>
    <property type="match status" value="1"/>
</dbReference>
<evidence type="ECO:0000256" key="2">
    <source>
        <dbReference type="ARBA" id="ARBA00023015"/>
    </source>
</evidence>
<evidence type="ECO:0000256" key="5">
    <source>
        <dbReference type="SAM" id="MobiDB-lite"/>
    </source>
</evidence>